<sequence>MLSAFPHEEQKKEKRGEQPSPSNQGQSQLANNRLMDVLQLSQLSGTTFLPSCATTLTRAGANNAIHGATTQHDTDNASCNAQVAKSRVRTSGVAASATIAHLASGNSTQPMDIDPPCLPTGQLATPTLKKSTATTKKALEQVALASNLTSPFPFMIHPEVCGLSMQEIAKEAMRIAKESVRKQQQEALAMETGLVHTTHAPPASKATEKVNALPNPPRETPRAKSPSTLPTKAANTPMNSSLRLNKFVRRLHDMVKAEQDKGIVEWRRGLLVLHSTATFAKNILPKFFNTRNFKTFRRQLNYYGFVHVRSFSNTAASTTTALWVHQDLAATLHGMAGRGCQAEDPDDLGHILKLRRVEPNDDHKTVEGRRQRKEMALYTVEEDLQVSTKTLQRQQIQSLLNMSSSAARPAATEEAPPQSLPAAATSESKVTHAGISVPSIISVPKQDQKVHQVAHKTVDTTRSAPSKKSACSRSVSDGSVGSIAAVSASSAEAEEEAAPPATNTVEDSAANLLLLLSRGS</sequence>
<accession>A0A7S2VEZ4</accession>
<evidence type="ECO:0000256" key="3">
    <source>
        <dbReference type="ARBA" id="ARBA00023242"/>
    </source>
</evidence>
<dbReference type="InterPro" id="IPR000232">
    <property type="entry name" value="HSF_DNA-bd"/>
</dbReference>
<evidence type="ECO:0000313" key="7">
    <source>
        <dbReference type="EMBL" id="CAD9955428.1"/>
    </source>
</evidence>
<dbReference type="PANTHER" id="PTHR10015:SF427">
    <property type="entry name" value="HEAT SHOCK FACTOR PROTEIN"/>
    <property type="match status" value="1"/>
</dbReference>
<feature type="region of interest" description="Disordered" evidence="5">
    <location>
        <begin position="199"/>
        <end position="236"/>
    </location>
</feature>
<evidence type="ECO:0000256" key="1">
    <source>
        <dbReference type="ARBA" id="ARBA00004123"/>
    </source>
</evidence>
<feature type="region of interest" description="Disordered" evidence="5">
    <location>
        <begin position="1"/>
        <end position="27"/>
    </location>
</feature>
<dbReference type="AlphaFoldDB" id="A0A7S2VEZ4"/>
<feature type="region of interest" description="Disordered" evidence="5">
    <location>
        <begin position="457"/>
        <end position="507"/>
    </location>
</feature>
<dbReference type="Gene3D" id="1.10.10.10">
    <property type="entry name" value="Winged helix-like DNA-binding domain superfamily/Winged helix DNA-binding domain"/>
    <property type="match status" value="1"/>
</dbReference>
<dbReference type="GO" id="GO:0003700">
    <property type="term" value="F:DNA-binding transcription factor activity"/>
    <property type="evidence" value="ECO:0007669"/>
    <property type="project" value="InterPro"/>
</dbReference>
<feature type="compositionally biased region" description="Basic and acidic residues" evidence="5">
    <location>
        <begin position="1"/>
        <end position="17"/>
    </location>
</feature>
<dbReference type="InterPro" id="IPR036390">
    <property type="entry name" value="WH_DNA-bd_sf"/>
</dbReference>
<feature type="compositionally biased region" description="Polar residues" evidence="5">
    <location>
        <begin position="225"/>
        <end position="236"/>
    </location>
</feature>
<keyword evidence="2" id="KW-0238">DNA-binding</keyword>
<evidence type="ECO:0000259" key="6">
    <source>
        <dbReference type="SMART" id="SM00415"/>
    </source>
</evidence>
<evidence type="ECO:0000256" key="5">
    <source>
        <dbReference type="SAM" id="MobiDB-lite"/>
    </source>
</evidence>
<dbReference type="EMBL" id="HBHT01010923">
    <property type="protein sequence ID" value="CAD9955428.1"/>
    <property type="molecule type" value="Transcribed_RNA"/>
</dbReference>
<dbReference type="InterPro" id="IPR036388">
    <property type="entry name" value="WH-like_DNA-bd_sf"/>
</dbReference>
<feature type="region of interest" description="Disordered" evidence="5">
    <location>
        <begin position="402"/>
        <end position="427"/>
    </location>
</feature>
<dbReference type="SUPFAM" id="SSF46785">
    <property type="entry name" value="Winged helix' DNA-binding domain"/>
    <property type="match status" value="1"/>
</dbReference>
<dbReference type="PANTHER" id="PTHR10015">
    <property type="entry name" value="HEAT SHOCK TRANSCRIPTION FACTOR"/>
    <property type="match status" value="1"/>
</dbReference>
<feature type="compositionally biased region" description="Polar residues" evidence="5">
    <location>
        <begin position="460"/>
        <end position="473"/>
    </location>
</feature>
<keyword evidence="3" id="KW-0539">Nucleus</keyword>
<dbReference type="GO" id="GO:0043565">
    <property type="term" value="F:sequence-specific DNA binding"/>
    <property type="evidence" value="ECO:0007669"/>
    <property type="project" value="InterPro"/>
</dbReference>
<evidence type="ECO:0000256" key="2">
    <source>
        <dbReference type="ARBA" id="ARBA00023125"/>
    </source>
</evidence>
<comment type="similarity">
    <text evidence="4">Belongs to the HSF family.</text>
</comment>
<proteinExistence type="inferred from homology"/>
<dbReference type="GO" id="GO:0005634">
    <property type="term" value="C:nucleus"/>
    <property type="evidence" value="ECO:0007669"/>
    <property type="project" value="UniProtKB-SubCell"/>
</dbReference>
<organism evidence="7">
    <name type="scientific">Entomoneis paludosa</name>
    <dbReference type="NCBI Taxonomy" id="265537"/>
    <lineage>
        <taxon>Eukaryota</taxon>
        <taxon>Sar</taxon>
        <taxon>Stramenopiles</taxon>
        <taxon>Ochrophyta</taxon>
        <taxon>Bacillariophyta</taxon>
        <taxon>Bacillariophyceae</taxon>
        <taxon>Bacillariophycidae</taxon>
        <taxon>Entomoneidaceae</taxon>
        <taxon>Entomoneis</taxon>
    </lineage>
</organism>
<dbReference type="Pfam" id="PF00447">
    <property type="entry name" value="HSF_DNA-bind"/>
    <property type="match status" value="1"/>
</dbReference>
<name>A0A7S2VEZ4_9STRA</name>
<feature type="compositionally biased region" description="Low complexity" evidence="5">
    <location>
        <begin position="403"/>
        <end position="417"/>
    </location>
</feature>
<dbReference type="SMART" id="SM00415">
    <property type="entry name" value="HSF"/>
    <property type="match status" value="1"/>
</dbReference>
<feature type="compositionally biased region" description="Low complexity" evidence="5">
    <location>
        <begin position="474"/>
        <end position="491"/>
    </location>
</feature>
<evidence type="ECO:0000256" key="4">
    <source>
        <dbReference type="RuleBase" id="RU004020"/>
    </source>
</evidence>
<feature type="domain" description="HSF-type DNA-binding" evidence="6">
    <location>
        <begin position="243"/>
        <end position="405"/>
    </location>
</feature>
<gene>
    <name evidence="7" type="ORF">APAL1065_LOCUS7320</name>
</gene>
<protein>
    <recommendedName>
        <fullName evidence="6">HSF-type DNA-binding domain-containing protein</fullName>
    </recommendedName>
</protein>
<reference evidence="7" key="1">
    <citation type="submission" date="2021-01" db="EMBL/GenBank/DDBJ databases">
        <authorList>
            <person name="Corre E."/>
            <person name="Pelletier E."/>
            <person name="Niang G."/>
            <person name="Scheremetjew M."/>
            <person name="Finn R."/>
            <person name="Kale V."/>
            <person name="Holt S."/>
            <person name="Cochrane G."/>
            <person name="Meng A."/>
            <person name="Brown T."/>
            <person name="Cohen L."/>
        </authorList>
    </citation>
    <scope>NUCLEOTIDE SEQUENCE</scope>
    <source>
        <strain evidence="7">CCMP125</strain>
    </source>
</reference>
<comment type="subcellular location">
    <subcellularLocation>
        <location evidence="1">Nucleus</location>
    </subcellularLocation>
</comment>